<dbReference type="AlphaFoldDB" id="A0A1S1UBY4"/>
<dbReference type="PANTHER" id="PTHR43167">
    <property type="entry name" value="PUTATIVE (AFU_ORTHOLOGUE AFUA_6G01830)-RELATED"/>
    <property type="match status" value="1"/>
</dbReference>
<dbReference type="CDD" id="cd02440">
    <property type="entry name" value="AdoMet_MTases"/>
    <property type="match status" value="1"/>
</dbReference>
<dbReference type="PANTHER" id="PTHR43167:SF1">
    <property type="entry name" value="PUTATIVE (AFU_ORTHOLOGUE AFUA_6G01830)-RELATED"/>
    <property type="match status" value="1"/>
</dbReference>
<keyword evidence="3" id="KW-0949">S-adenosyl-L-methionine</keyword>
<accession>A0A1S1UBY4</accession>
<dbReference type="InterPro" id="IPR002935">
    <property type="entry name" value="SAM_O-MeTrfase"/>
</dbReference>
<proteinExistence type="predicted"/>
<dbReference type="Pfam" id="PF01596">
    <property type="entry name" value="Methyltransf_3"/>
    <property type="match status" value="1"/>
</dbReference>
<dbReference type="EMBL" id="LFKP01000004">
    <property type="protein sequence ID" value="OHV97957.1"/>
    <property type="molecule type" value="Genomic_DNA"/>
</dbReference>
<sequence length="198" mass="21251">MASADTIDTLLDELEAFGLANDAEHAERASRMLNITRDTGELLAVLVHARGARRVLEIGTSNGYSTLWLARAARSLGGSVVTVEKAQDKFDMAHANFARAQLQGVIGQLLADAGDVLLDAADGAYDFIFLDSARQQYALWWPQLDRALAAGGVLVVDNASSHYADMADFIETIRADSRYTTCLATVGKGEFIAVKSGN</sequence>
<keyword evidence="1 4" id="KW-0489">Methyltransferase</keyword>
<gene>
    <name evidence="4" type="ORF">AKG95_06395</name>
</gene>
<dbReference type="Gene3D" id="3.40.50.150">
    <property type="entry name" value="Vaccinia Virus protein VP39"/>
    <property type="match status" value="1"/>
</dbReference>
<comment type="caution">
    <text evidence="4">The sequence shown here is derived from an EMBL/GenBank/DDBJ whole genome shotgun (WGS) entry which is preliminary data.</text>
</comment>
<dbReference type="SUPFAM" id="SSF53335">
    <property type="entry name" value="S-adenosyl-L-methionine-dependent methyltransferases"/>
    <property type="match status" value="1"/>
</dbReference>
<protein>
    <submittedName>
        <fullName evidence="4">Methyltransferase</fullName>
    </submittedName>
</protein>
<evidence type="ECO:0000256" key="1">
    <source>
        <dbReference type="ARBA" id="ARBA00022603"/>
    </source>
</evidence>
<evidence type="ECO:0000313" key="4">
    <source>
        <dbReference type="EMBL" id="OHV97957.1"/>
    </source>
</evidence>
<evidence type="ECO:0000313" key="5">
    <source>
        <dbReference type="Proteomes" id="UP000179840"/>
    </source>
</evidence>
<dbReference type="RefSeq" id="WP_071076114.1">
    <property type="nucleotide sequence ID" value="NZ_LFKP01000004.1"/>
</dbReference>
<organism evidence="4 5">
    <name type="scientific">Janthinobacterium lividum</name>
    <dbReference type="NCBI Taxonomy" id="29581"/>
    <lineage>
        <taxon>Bacteria</taxon>
        <taxon>Pseudomonadati</taxon>
        <taxon>Pseudomonadota</taxon>
        <taxon>Betaproteobacteria</taxon>
        <taxon>Burkholderiales</taxon>
        <taxon>Oxalobacteraceae</taxon>
        <taxon>Janthinobacterium</taxon>
    </lineage>
</organism>
<dbReference type="GO" id="GO:0032259">
    <property type="term" value="P:methylation"/>
    <property type="evidence" value="ECO:0007669"/>
    <property type="project" value="UniProtKB-KW"/>
</dbReference>
<name>A0A1S1UBY4_9BURK</name>
<keyword evidence="2 4" id="KW-0808">Transferase</keyword>
<evidence type="ECO:0000256" key="3">
    <source>
        <dbReference type="ARBA" id="ARBA00022691"/>
    </source>
</evidence>
<dbReference type="Proteomes" id="UP000179840">
    <property type="component" value="Unassembled WGS sequence"/>
</dbReference>
<dbReference type="GO" id="GO:0008171">
    <property type="term" value="F:O-methyltransferase activity"/>
    <property type="evidence" value="ECO:0007669"/>
    <property type="project" value="InterPro"/>
</dbReference>
<dbReference type="InterPro" id="IPR029063">
    <property type="entry name" value="SAM-dependent_MTases_sf"/>
</dbReference>
<evidence type="ECO:0000256" key="2">
    <source>
        <dbReference type="ARBA" id="ARBA00022679"/>
    </source>
</evidence>
<dbReference type="PROSITE" id="PS51682">
    <property type="entry name" value="SAM_OMT_I"/>
    <property type="match status" value="1"/>
</dbReference>
<reference evidence="4 5" key="1">
    <citation type="submission" date="2015-06" db="EMBL/GenBank/DDBJ databases">
        <title>Draft genome sequencing of a biphenyl-degrading bacterium, Janthinobacterium lividum MEG1.</title>
        <authorList>
            <person name="Shimodaira J."/>
            <person name="Hatta T."/>
        </authorList>
    </citation>
    <scope>NUCLEOTIDE SEQUENCE [LARGE SCALE GENOMIC DNA]</scope>
    <source>
        <strain evidence="4 5">MEG1</strain>
    </source>
</reference>